<evidence type="ECO:0000313" key="2">
    <source>
        <dbReference type="EMBL" id="CAH0521723.1"/>
    </source>
</evidence>
<dbReference type="Proteomes" id="UP001158986">
    <property type="component" value="Unassembled WGS sequence"/>
</dbReference>
<reference evidence="2 3" key="1">
    <citation type="submission" date="2021-11" db="EMBL/GenBank/DDBJ databases">
        <authorList>
            <person name="Islam A."/>
            <person name="Islam S."/>
            <person name="Flora M.S."/>
            <person name="Rahman M."/>
            <person name="Ziaur R.M."/>
            <person name="Epstein J.H."/>
            <person name="Hassan M."/>
            <person name="Klassen M."/>
            <person name="Woodard K."/>
            <person name="Webb A."/>
            <person name="Webby R.J."/>
            <person name="El Zowalaty M.E."/>
        </authorList>
    </citation>
    <scope>NUCLEOTIDE SEQUENCE [LARGE SCALE GENOMIC DNA]</scope>
    <source>
        <strain evidence="2">Pbs1</strain>
    </source>
</reference>
<proteinExistence type="predicted"/>
<accession>A0ABN8DE75</accession>
<feature type="region of interest" description="Disordered" evidence="1">
    <location>
        <begin position="53"/>
        <end position="84"/>
    </location>
</feature>
<keyword evidence="3" id="KW-1185">Reference proteome</keyword>
<name>A0ABN8DE75_9STRA</name>
<sequence length="137" mass="15134">MTGPPPDNRRDTTGNDPGRPAVPPAPIEPRVPPISPQQYREYDLVAPDTHQSAVNMDMDGDRDLPSHPSKKMAARPGLTSCASDRVPTQLPYRVRKMSPGFLNDWIRGSRFTSKAQGSFRNGPRPLLLMTTTISMQP</sequence>
<feature type="region of interest" description="Disordered" evidence="1">
    <location>
        <begin position="1"/>
        <end position="38"/>
    </location>
</feature>
<gene>
    <name evidence="2" type="ORF">PBS001_LOCUS8166</name>
</gene>
<feature type="compositionally biased region" description="Pro residues" evidence="1">
    <location>
        <begin position="20"/>
        <end position="35"/>
    </location>
</feature>
<evidence type="ECO:0000256" key="1">
    <source>
        <dbReference type="SAM" id="MobiDB-lite"/>
    </source>
</evidence>
<evidence type="ECO:0000313" key="3">
    <source>
        <dbReference type="Proteomes" id="UP001158986"/>
    </source>
</evidence>
<protein>
    <submittedName>
        <fullName evidence="2">Uncharacterized protein</fullName>
    </submittedName>
</protein>
<dbReference type="EMBL" id="CAKLCB010000382">
    <property type="protein sequence ID" value="CAH0521723.1"/>
    <property type="molecule type" value="Genomic_DNA"/>
</dbReference>
<organism evidence="2 3">
    <name type="scientific">Peronospora belbahrii</name>
    <dbReference type="NCBI Taxonomy" id="622444"/>
    <lineage>
        <taxon>Eukaryota</taxon>
        <taxon>Sar</taxon>
        <taxon>Stramenopiles</taxon>
        <taxon>Oomycota</taxon>
        <taxon>Peronosporomycetes</taxon>
        <taxon>Peronosporales</taxon>
        <taxon>Peronosporaceae</taxon>
        <taxon>Peronospora</taxon>
    </lineage>
</organism>
<comment type="caution">
    <text evidence="2">The sequence shown here is derived from an EMBL/GenBank/DDBJ whole genome shotgun (WGS) entry which is preliminary data.</text>
</comment>